<dbReference type="Proteomes" id="UP000494111">
    <property type="component" value="Unassembled WGS sequence"/>
</dbReference>
<evidence type="ECO:0000313" key="1">
    <source>
        <dbReference type="EMBL" id="CAB3719215.1"/>
    </source>
</evidence>
<dbReference type="EMBL" id="CADIJO010000013">
    <property type="protein sequence ID" value="CAB3719215.1"/>
    <property type="molecule type" value="Genomic_DNA"/>
</dbReference>
<accession>A0A6S7A8G2</accession>
<proteinExistence type="predicted"/>
<dbReference type="Gene3D" id="3.40.50.720">
    <property type="entry name" value="NAD(P)-binding Rossmann-like Domain"/>
    <property type="match status" value="1"/>
</dbReference>
<organism evidence="1 2">
    <name type="scientific">Achromobacter deleyi</name>
    <dbReference type="NCBI Taxonomy" id="1353891"/>
    <lineage>
        <taxon>Bacteria</taxon>
        <taxon>Pseudomonadati</taxon>
        <taxon>Pseudomonadota</taxon>
        <taxon>Betaproteobacteria</taxon>
        <taxon>Burkholderiales</taxon>
        <taxon>Alcaligenaceae</taxon>
        <taxon>Achromobacter</taxon>
    </lineage>
</organism>
<dbReference type="InterPro" id="IPR036291">
    <property type="entry name" value="NAD(P)-bd_dom_sf"/>
</dbReference>
<dbReference type="PRINTS" id="PR00081">
    <property type="entry name" value="GDHRDH"/>
</dbReference>
<reference evidence="1 2" key="1">
    <citation type="submission" date="2020-04" db="EMBL/GenBank/DDBJ databases">
        <authorList>
            <person name="De Canck E."/>
        </authorList>
    </citation>
    <scope>NUCLEOTIDE SEQUENCE [LARGE SCALE GENOMIC DNA]</scope>
    <source>
        <strain evidence="1 2">LMG 3458</strain>
    </source>
</reference>
<name>A0A6S7A8G2_9BURK</name>
<dbReference type="PANTHER" id="PTHR43431:SF7">
    <property type="entry name" value="OXIDOREDUCTASE, SHORT CHAIN DEHYDROGENASE_REDUCTASE FAMILY (AFU_ORTHOLOGUE AFUA_5G14000)"/>
    <property type="match status" value="1"/>
</dbReference>
<sequence length="250" mass="26832">MESQTLPGKAIVLGVGAEQGLGAALARRFAAAGRHVLVAGRTADKLERVVQSIRGSGGSARAVVMDVTREDDVRSVFDQAMADDADGGPADLVAYNAGNNQPLDLLTMEAATFEAFWRLNCFGGFLVGREAARRFVPLGRGSILFSGATGALRGMPKYAHFAASKAGLRMLAQSMAREFGPLGVHVAHVVIDGGINGERVKTRFADMARARGEDGLLDIAAIADAFWYLHQQDRTAWTHELDLRPYKETF</sequence>
<dbReference type="SUPFAM" id="SSF51735">
    <property type="entry name" value="NAD(P)-binding Rossmann-fold domains"/>
    <property type="match status" value="1"/>
</dbReference>
<dbReference type="InterPro" id="IPR002347">
    <property type="entry name" value="SDR_fam"/>
</dbReference>
<keyword evidence="1" id="KW-0560">Oxidoreductase</keyword>
<dbReference type="GO" id="GO:0047936">
    <property type="term" value="F:glucose 1-dehydrogenase [NAD(P)+] activity"/>
    <property type="evidence" value="ECO:0007669"/>
    <property type="project" value="UniProtKB-EC"/>
</dbReference>
<dbReference type="RefSeq" id="WP_175193148.1">
    <property type="nucleotide sequence ID" value="NZ_CADILB010000015.1"/>
</dbReference>
<gene>
    <name evidence="1" type="ORF">LMG3458_03802</name>
</gene>
<dbReference type="Pfam" id="PF00106">
    <property type="entry name" value="adh_short"/>
    <property type="match status" value="1"/>
</dbReference>
<dbReference type="EC" id="1.1.1.47" evidence="1"/>
<protein>
    <submittedName>
        <fullName evidence="1">Glucose 1-dehydrogenase</fullName>
        <ecNumber evidence="1">1.1.1.47</ecNumber>
    </submittedName>
</protein>
<dbReference type="AlphaFoldDB" id="A0A6S7A8G2"/>
<dbReference type="PANTHER" id="PTHR43431">
    <property type="entry name" value="OXIDOREDUCTASE, SHORT CHAIN DEHYDROGENASE/REDUCTASE FAMILY (AFU_ORTHOLOGUE AFUA_5G14000)"/>
    <property type="match status" value="1"/>
</dbReference>
<evidence type="ECO:0000313" key="2">
    <source>
        <dbReference type="Proteomes" id="UP000494111"/>
    </source>
</evidence>